<evidence type="ECO:0000313" key="1">
    <source>
        <dbReference type="EMBL" id="GLI66650.1"/>
    </source>
</evidence>
<protein>
    <recommendedName>
        <fullName evidence="3">RAP domain-containing protein</fullName>
    </recommendedName>
</protein>
<organism evidence="1 2">
    <name type="scientific">Volvox africanus</name>
    <dbReference type="NCBI Taxonomy" id="51714"/>
    <lineage>
        <taxon>Eukaryota</taxon>
        <taxon>Viridiplantae</taxon>
        <taxon>Chlorophyta</taxon>
        <taxon>core chlorophytes</taxon>
        <taxon>Chlorophyceae</taxon>
        <taxon>CS clade</taxon>
        <taxon>Chlamydomonadales</taxon>
        <taxon>Volvocaceae</taxon>
        <taxon>Volvox</taxon>
    </lineage>
</organism>
<proteinExistence type="predicted"/>
<dbReference type="Proteomes" id="UP001165090">
    <property type="component" value="Unassembled WGS sequence"/>
</dbReference>
<name>A0ABQ5SAR7_9CHLO</name>
<reference evidence="1 2" key="1">
    <citation type="journal article" date="2023" name="IScience">
        <title>Expanded male sex-determining region conserved during the evolution of homothallism in the green alga Volvox.</title>
        <authorList>
            <person name="Yamamoto K."/>
            <person name="Matsuzaki R."/>
            <person name="Mahakham W."/>
            <person name="Heman W."/>
            <person name="Sekimoto H."/>
            <person name="Kawachi M."/>
            <person name="Minakuchi Y."/>
            <person name="Toyoda A."/>
            <person name="Nozaki H."/>
        </authorList>
    </citation>
    <scope>NUCLEOTIDE SEQUENCE [LARGE SCALE GENOMIC DNA]</scope>
    <source>
        <strain evidence="1 2">NIES-4468</strain>
    </source>
</reference>
<evidence type="ECO:0000313" key="2">
    <source>
        <dbReference type="Proteomes" id="UP001165090"/>
    </source>
</evidence>
<dbReference type="EMBL" id="BSDZ01000038">
    <property type="protein sequence ID" value="GLI66650.1"/>
    <property type="molecule type" value="Genomic_DNA"/>
</dbReference>
<keyword evidence="2" id="KW-1185">Reference proteome</keyword>
<comment type="caution">
    <text evidence="1">The sequence shown here is derived from an EMBL/GenBank/DDBJ whole genome shotgun (WGS) entry which is preliminary data.</text>
</comment>
<gene>
    <name evidence="1" type="ORF">VaNZ11_010572</name>
</gene>
<evidence type="ECO:0008006" key="3">
    <source>
        <dbReference type="Google" id="ProtNLM"/>
    </source>
</evidence>
<sequence length="1061" mass="114661">MKMVSLCSGGTPMIRAGRQRAAVSAYNVRSSYRWIRCDSSSGSVAASRDWRAYRQRQPGGKGFQPSSREMQMLKADEHSFFWGQPARVAKGAGPTQGPSKDLPSCRDVARANLDPDTPLNHMDAAAEVVRTPCVVPVAAARFHSIVGAMTVSELMQELLEVLAQGSTNSRSQMVPVERTSGNVMLYGDCFLEAAVLPPQVVEVALAKTAGWALDRGAKAGSDPDAVRLTMELLQYSLRLSLLQGYSLDDVSSVLWSLASVLGQYGWGPADGIVEVVQFWLGGSETVAALEGGTEAARFSVLASLLWGYAALLQTGNTETGPAAGDASGAVEMDVLISSSGVKQAAGLGLDVLARRAAELVRAYGNSEPVAAVELADVAWALSMIRHRSSACAQLAEAVAHEVFRQLSNRSSINTPFEPSDLIKVVRAFADLGMDGFDGSVSGQARACEGSLARVRGVARGRTDRQSHVFLPCAVARSGQDPRCSSLKGSTSVQRMLDAIGGHVAKQIRNRHVGAITRPADCAELLRGFADAGHSTVVVPELLKAVAMQVSREVANHNIAASRLVGDMESCRDADRVELWQSHKQQAHWHWCSFLDSVQVISILSSYIHMGYYPGGHLVDSLLLVIQPQLLYMSSGEVSELLQLLAAARHVPGPQSLNLLASAAFDFVGTGPARNIPLGGSQSDRQAQGRTACPLQQLASLWALVMMGWRPEPMVVAQVLLSVMSDDAPQMDIQDVGRVMSLLCVLPPNELTIQRFGLAAIKLRYAIAAKSSTLLELAGNHDSISNAKLRLSSIRVINDLECILQQQLLPTLLASGVAMTLLGAEGWEMAEQLLPTSHFRLLEGTLRRVLERPYDGIDGSYIEDIMHGLREVGCFAGVQTFAIPVDELCPVFEGNRRTISMDGMGFSGDEQDILVNVDPNMLKVRSNSYTSHKPLVFQPLLAGIKPRDRICSTMVTPQPAPGTWDDRVFWVGEQCPGQGMPHIPGTSSSSSGIVILQICLSGDYSNNAVEEMLWGWSQVRKVLYENCMRIQVILLSEGKLRKVKGKRDELYSYVYNVINESG</sequence>
<accession>A0ABQ5SAR7</accession>